<proteinExistence type="inferred from homology"/>
<gene>
    <name evidence="14" type="ORF">AZF04_10505</name>
</gene>
<dbReference type="OrthoDB" id="9776488at2"/>
<dbReference type="NCBIfam" id="TIGR00221">
    <property type="entry name" value="nagA"/>
    <property type="match status" value="1"/>
</dbReference>
<evidence type="ECO:0000256" key="8">
    <source>
        <dbReference type="ARBA" id="ARBA00060590"/>
    </source>
</evidence>
<dbReference type="GO" id="GO:0008448">
    <property type="term" value="F:N-acetylglucosamine-6-phosphate deacetylase activity"/>
    <property type="evidence" value="ECO:0007669"/>
    <property type="project" value="UniProtKB-EC"/>
</dbReference>
<dbReference type="PIRSF" id="PIRSF038994">
    <property type="entry name" value="NagA"/>
    <property type="match status" value="1"/>
</dbReference>
<evidence type="ECO:0000256" key="3">
    <source>
        <dbReference type="ARBA" id="ARBA00018029"/>
    </source>
</evidence>
<feature type="binding site" evidence="11">
    <location>
        <position position="256"/>
    </location>
    <ligand>
        <name>substrate</name>
    </ligand>
</feature>
<feature type="binding site" evidence="11">
    <location>
        <begin position="312"/>
        <end position="314"/>
    </location>
    <ligand>
        <name>substrate</name>
    </ligand>
</feature>
<evidence type="ECO:0000256" key="11">
    <source>
        <dbReference type="PIRSR" id="PIRSR038994-2"/>
    </source>
</evidence>
<evidence type="ECO:0000256" key="7">
    <source>
        <dbReference type="ARBA" id="ARBA00047647"/>
    </source>
</evidence>
<reference evidence="14" key="1">
    <citation type="submission" date="2016-02" db="EMBL/GenBank/DDBJ databases">
        <title>Genome sequence of Bacillus trypoxylicola KCTC 13244(T).</title>
        <authorList>
            <person name="Jeong H."/>
            <person name="Park S.-H."/>
            <person name="Choi S.-K."/>
        </authorList>
    </citation>
    <scope>NUCLEOTIDE SEQUENCE [LARGE SCALE GENOMIC DNA]</scope>
    <source>
        <strain evidence="14">KCTC 13244</strain>
    </source>
</reference>
<dbReference type="AlphaFoldDB" id="A0A162D0N2"/>
<evidence type="ECO:0000256" key="6">
    <source>
        <dbReference type="ARBA" id="ARBA00023277"/>
    </source>
</evidence>
<dbReference type="Pfam" id="PF01979">
    <property type="entry name" value="Amidohydro_1"/>
    <property type="match status" value="1"/>
</dbReference>
<comment type="pathway">
    <text evidence="8">Amino-sugar metabolism; N-acetylneuraminate degradation; D-fructose 6-phosphate from N-acetylneuraminate: step 4/5.</text>
</comment>
<dbReference type="CDD" id="cd00854">
    <property type="entry name" value="NagA"/>
    <property type="match status" value="1"/>
</dbReference>
<dbReference type="GO" id="GO:0046872">
    <property type="term" value="F:metal ion binding"/>
    <property type="evidence" value="ECO:0007669"/>
    <property type="project" value="UniProtKB-KW"/>
</dbReference>
<dbReference type="GO" id="GO:0006046">
    <property type="term" value="P:N-acetylglucosamine catabolic process"/>
    <property type="evidence" value="ECO:0007669"/>
    <property type="project" value="TreeGrafter"/>
</dbReference>
<dbReference type="SUPFAM" id="SSF51338">
    <property type="entry name" value="Composite domain of metallo-dependent hydrolases"/>
    <property type="match status" value="1"/>
</dbReference>
<feature type="binding site" evidence="11">
    <location>
        <begin position="224"/>
        <end position="225"/>
    </location>
    <ligand>
        <name>substrate</name>
    </ligand>
</feature>
<dbReference type="EMBL" id="LTAO01000036">
    <property type="protein sequence ID" value="KYG27616.1"/>
    <property type="molecule type" value="Genomic_DNA"/>
</dbReference>
<evidence type="ECO:0000256" key="10">
    <source>
        <dbReference type="PIRSR" id="PIRSR038994-1"/>
    </source>
</evidence>
<keyword evidence="15" id="KW-1185">Reference proteome</keyword>
<feature type="active site" description="Proton donor/acceptor" evidence="10">
    <location>
        <position position="279"/>
    </location>
</feature>
<comment type="similarity">
    <text evidence="1 9">Belongs to the metallo-dependent hydrolases superfamily. NagA family.</text>
</comment>
<evidence type="ECO:0000313" key="15">
    <source>
        <dbReference type="Proteomes" id="UP000075806"/>
    </source>
</evidence>
<feature type="domain" description="Amidohydrolase-related" evidence="13">
    <location>
        <begin position="55"/>
        <end position="385"/>
    </location>
</feature>
<dbReference type="InterPro" id="IPR032466">
    <property type="entry name" value="Metal_Hydrolase"/>
</dbReference>
<name>A0A162D0N2_9BACI</name>
<evidence type="ECO:0000256" key="9">
    <source>
        <dbReference type="PIRNR" id="PIRNR038994"/>
    </source>
</evidence>
<feature type="binding site" evidence="11">
    <location>
        <position position="232"/>
    </location>
    <ligand>
        <name>substrate</name>
    </ligand>
</feature>
<keyword evidence="4 12" id="KW-0479">Metal-binding</keyword>
<evidence type="ECO:0000256" key="4">
    <source>
        <dbReference type="ARBA" id="ARBA00022723"/>
    </source>
</evidence>
<evidence type="ECO:0000256" key="12">
    <source>
        <dbReference type="PIRSR" id="PIRSR038994-3"/>
    </source>
</evidence>
<evidence type="ECO:0000256" key="1">
    <source>
        <dbReference type="ARBA" id="ARBA00010716"/>
    </source>
</evidence>
<dbReference type="InterPro" id="IPR011059">
    <property type="entry name" value="Metal-dep_hydrolase_composite"/>
</dbReference>
<comment type="caution">
    <text evidence="14">The sequence shown here is derived from an EMBL/GenBank/DDBJ whole genome shotgun (WGS) entry which is preliminary data.</text>
</comment>
<protein>
    <recommendedName>
        <fullName evidence="3">N-acetylglucosamine-6-phosphate deacetylase</fullName>
        <ecNumber evidence="2">3.5.1.25</ecNumber>
    </recommendedName>
</protein>
<evidence type="ECO:0000256" key="2">
    <source>
        <dbReference type="ARBA" id="ARBA00011899"/>
    </source>
</evidence>
<keyword evidence="5 9" id="KW-0378">Hydrolase</keyword>
<dbReference type="Gene3D" id="3.20.20.140">
    <property type="entry name" value="Metal-dependent hydrolases"/>
    <property type="match status" value="1"/>
</dbReference>
<feature type="binding site" evidence="11">
    <location>
        <position position="145"/>
    </location>
    <ligand>
        <name>substrate</name>
    </ligand>
</feature>
<dbReference type="PANTHER" id="PTHR11113:SF14">
    <property type="entry name" value="N-ACETYLGLUCOSAMINE-6-PHOSPHATE DEACETYLASE"/>
    <property type="match status" value="1"/>
</dbReference>
<feature type="binding site" evidence="12">
    <location>
        <position position="221"/>
    </location>
    <ligand>
        <name>Zn(2+)</name>
        <dbReference type="ChEBI" id="CHEBI:29105"/>
    </ligand>
</feature>
<dbReference type="EC" id="3.5.1.25" evidence="2"/>
<comment type="cofactor">
    <cofactor evidence="12">
        <name>a divalent metal cation</name>
        <dbReference type="ChEBI" id="CHEBI:60240"/>
    </cofactor>
    <text evidence="12">Binds 1 divalent metal cation per subunit.</text>
</comment>
<evidence type="ECO:0000313" key="14">
    <source>
        <dbReference type="EMBL" id="KYG27616.1"/>
    </source>
</evidence>
<dbReference type="Proteomes" id="UP000075806">
    <property type="component" value="Unassembled WGS sequence"/>
</dbReference>
<dbReference type="FunFam" id="3.20.20.140:FF:000004">
    <property type="entry name" value="N-acetylglucosamine-6-phosphate deacetylase"/>
    <property type="match status" value="1"/>
</dbReference>
<feature type="binding site" evidence="12">
    <location>
        <position position="134"/>
    </location>
    <ligand>
        <name>Zn(2+)</name>
        <dbReference type="ChEBI" id="CHEBI:29105"/>
    </ligand>
</feature>
<evidence type="ECO:0000259" key="13">
    <source>
        <dbReference type="Pfam" id="PF01979"/>
    </source>
</evidence>
<dbReference type="InterPro" id="IPR003764">
    <property type="entry name" value="GlcNAc_6-P_deAcase"/>
</dbReference>
<keyword evidence="6 9" id="KW-0119">Carbohydrate metabolism</keyword>
<organism evidence="14 15">
    <name type="scientific">Alkalihalobacillus trypoxylicola</name>
    <dbReference type="NCBI Taxonomy" id="519424"/>
    <lineage>
        <taxon>Bacteria</taxon>
        <taxon>Bacillati</taxon>
        <taxon>Bacillota</taxon>
        <taxon>Bacilli</taxon>
        <taxon>Bacillales</taxon>
        <taxon>Bacillaceae</taxon>
        <taxon>Alkalihalobacillus</taxon>
    </lineage>
</organism>
<dbReference type="PANTHER" id="PTHR11113">
    <property type="entry name" value="N-ACETYLGLUCOSAMINE-6-PHOSPHATE DEACETYLASE"/>
    <property type="match status" value="1"/>
</dbReference>
<accession>A0A162D0N2</accession>
<sequence>MTNSIAINGATIVAENNTFKKGSLYIENDIISSVHSNQTDASPHTLEINLPESYTVLPGFIDVHIHGAGGADMMDATPNSLSTISSYLVKEGTTSFLATTITHDSEKISEALENAANYIYKEQTNASLIGIHLEGPFINSKRAGAQPINHIKVPSLQTFVNWVKKSNQTIKLVTLAPEMDGGLELTSYIANKNIVASIGHSDASNEEVLSAIKVGATHITHLYNGMRGFHHREPGVAGTALSESKLFVELIADGIHVHPNILKATYLAKKADRIVLITDSIRAKWLEEGQYELGGQLVHYYQGKAVLENGALAGSVLKMNEAVHNMIQFSGCSIEEASMMASQNPAKQLGIFHKVGSISAGKDADITILNENYQVIMTICKGKIVHDARSDFHENY</sequence>
<dbReference type="STRING" id="519424.AZF04_10505"/>
<comment type="catalytic activity">
    <reaction evidence="7">
        <text>N-acetyl-D-glucosamine 6-phosphate + H2O = D-glucosamine 6-phosphate + acetate</text>
        <dbReference type="Rhea" id="RHEA:22936"/>
        <dbReference type="ChEBI" id="CHEBI:15377"/>
        <dbReference type="ChEBI" id="CHEBI:30089"/>
        <dbReference type="ChEBI" id="CHEBI:57513"/>
        <dbReference type="ChEBI" id="CHEBI:58725"/>
        <dbReference type="EC" id="3.5.1.25"/>
    </reaction>
</comment>
<dbReference type="InterPro" id="IPR006680">
    <property type="entry name" value="Amidohydro-rel"/>
</dbReference>
<feature type="binding site" evidence="12">
    <location>
        <position position="200"/>
    </location>
    <ligand>
        <name>Zn(2+)</name>
        <dbReference type="ChEBI" id="CHEBI:29105"/>
    </ligand>
</feature>
<dbReference type="RefSeq" id="WP_061949748.1">
    <property type="nucleotide sequence ID" value="NZ_LTAO01000036.1"/>
</dbReference>
<dbReference type="Gene3D" id="2.30.40.10">
    <property type="entry name" value="Urease, subunit C, domain 1"/>
    <property type="match status" value="1"/>
</dbReference>
<dbReference type="SUPFAM" id="SSF51556">
    <property type="entry name" value="Metallo-dependent hydrolases"/>
    <property type="match status" value="1"/>
</dbReference>
<evidence type="ECO:0000256" key="5">
    <source>
        <dbReference type="ARBA" id="ARBA00022801"/>
    </source>
</evidence>